<dbReference type="Proteomes" id="UP000051373">
    <property type="component" value="Unassembled WGS sequence"/>
</dbReference>
<protein>
    <submittedName>
        <fullName evidence="1">Uncharacterized protein</fullName>
    </submittedName>
</protein>
<dbReference type="AlphaFoldDB" id="A0A0S8FS91"/>
<name>A0A0S8FS91_UNCW3</name>
<evidence type="ECO:0000313" key="1">
    <source>
        <dbReference type="EMBL" id="KPK63606.1"/>
    </source>
</evidence>
<accession>A0A0S8FS91</accession>
<sequence length="95" mass="10509">MVVAFAFALISSDFPISTAPNYTGYPSVCYANDQFYVFWIDQRYLPLRSLFGARVTTDGTVLDPDGRELYTDSAGYSCDAAFDGTNLLAVTRNHC</sequence>
<reference evidence="1 2" key="1">
    <citation type="journal article" date="2015" name="Microbiome">
        <title>Genomic resolution of linkages in carbon, nitrogen, and sulfur cycling among widespread estuary sediment bacteria.</title>
        <authorList>
            <person name="Baker B.J."/>
            <person name="Lazar C.S."/>
            <person name="Teske A.P."/>
            <person name="Dick G.J."/>
        </authorList>
    </citation>
    <scope>NUCLEOTIDE SEQUENCE [LARGE SCALE GENOMIC DNA]</scope>
    <source>
        <strain evidence="1">SM23_42</strain>
    </source>
</reference>
<dbReference type="EMBL" id="LJUJ01000010">
    <property type="protein sequence ID" value="KPK63606.1"/>
    <property type="molecule type" value="Genomic_DNA"/>
</dbReference>
<gene>
    <name evidence="1" type="ORF">AMJ83_06165</name>
</gene>
<dbReference type="STRING" id="1703779.AMJ83_06165"/>
<organism evidence="1 2">
    <name type="scientific">candidate division WOR_3 bacterium SM23_42</name>
    <dbReference type="NCBI Taxonomy" id="1703779"/>
    <lineage>
        <taxon>Bacteria</taxon>
        <taxon>Bacteria division WOR-3</taxon>
    </lineage>
</organism>
<proteinExistence type="predicted"/>
<evidence type="ECO:0000313" key="2">
    <source>
        <dbReference type="Proteomes" id="UP000051373"/>
    </source>
</evidence>
<comment type="caution">
    <text evidence="1">The sequence shown here is derived from an EMBL/GenBank/DDBJ whole genome shotgun (WGS) entry which is preliminary data.</text>
</comment>